<organism evidence="2 3">
    <name type="scientific">Senna tora</name>
    <dbReference type="NCBI Taxonomy" id="362788"/>
    <lineage>
        <taxon>Eukaryota</taxon>
        <taxon>Viridiplantae</taxon>
        <taxon>Streptophyta</taxon>
        <taxon>Embryophyta</taxon>
        <taxon>Tracheophyta</taxon>
        <taxon>Spermatophyta</taxon>
        <taxon>Magnoliopsida</taxon>
        <taxon>eudicotyledons</taxon>
        <taxon>Gunneridae</taxon>
        <taxon>Pentapetalae</taxon>
        <taxon>rosids</taxon>
        <taxon>fabids</taxon>
        <taxon>Fabales</taxon>
        <taxon>Fabaceae</taxon>
        <taxon>Caesalpinioideae</taxon>
        <taxon>Cassia clade</taxon>
        <taxon>Senna</taxon>
    </lineage>
</organism>
<dbReference type="OrthoDB" id="1923550at2759"/>
<keyword evidence="1" id="KW-0175">Coiled coil</keyword>
<sequence length="338" mass="39584">MKCGKAKTVWGKYSILEGEMVMELLKLSKFKLQLQALITEVRELRERERLALEQHQHGIEKQKQAEEEYNRKIQELQAELASVKEERQKQERRVNYLQNDNALLENKQKELKDTIYSLLQSKESFVHAYEETTSELRHSIETKDRKLSVLSEKLNTHVLLFNSIEKEKYAHLWVLGRIIEVPLPIHIFYVYTFLLAAAGLRNKMDQISAFEKEFVAGRHSLFSPENISDLRKRLENNEEELRRKDKVISELEAKLDVAKLSDNSQAQIDDISSPTWNSYWIKGYSVPYCNIKKKLERTWRWKKLVNKSSFGKFISPRVGVGDIAQNEEKDQELTGSPS</sequence>
<protein>
    <submittedName>
        <fullName evidence="2">Shootin-1 isoform X1</fullName>
    </submittedName>
</protein>
<gene>
    <name evidence="2" type="ORF">G2W53_035963</name>
</gene>
<evidence type="ECO:0000256" key="1">
    <source>
        <dbReference type="SAM" id="Coils"/>
    </source>
</evidence>
<accession>A0A834SV13</accession>
<name>A0A834SV13_9FABA</name>
<comment type="caution">
    <text evidence="2">The sequence shown here is derived from an EMBL/GenBank/DDBJ whole genome shotgun (WGS) entry which is preliminary data.</text>
</comment>
<dbReference type="EMBL" id="JAAIUW010000011">
    <property type="protein sequence ID" value="KAF7809220.1"/>
    <property type="molecule type" value="Genomic_DNA"/>
</dbReference>
<evidence type="ECO:0000313" key="3">
    <source>
        <dbReference type="Proteomes" id="UP000634136"/>
    </source>
</evidence>
<dbReference type="Proteomes" id="UP000634136">
    <property type="component" value="Unassembled WGS sequence"/>
</dbReference>
<feature type="coiled-coil region" evidence="1">
    <location>
        <begin position="227"/>
        <end position="254"/>
    </location>
</feature>
<reference evidence="2" key="1">
    <citation type="submission" date="2020-09" db="EMBL/GenBank/DDBJ databases">
        <title>Genome-Enabled Discovery of Anthraquinone Biosynthesis in Senna tora.</title>
        <authorList>
            <person name="Kang S.-H."/>
            <person name="Pandey R.P."/>
            <person name="Lee C.-M."/>
            <person name="Sim J.-S."/>
            <person name="Jeong J.-T."/>
            <person name="Choi B.-S."/>
            <person name="Jung M."/>
            <person name="Ginzburg D."/>
            <person name="Zhao K."/>
            <person name="Won S.Y."/>
            <person name="Oh T.-J."/>
            <person name="Yu Y."/>
            <person name="Kim N.-H."/>
            <person name="Lee O.R."/>
            <person name="Lee T.-H."/>
            <person name="Bashyal P."/>
            <person name="Kim T.-S."/>
            <person name="Lee W.-H."/>
            <person name="Kawkins C."/>
            <person name="Kim C.-K."/>
            <person name="Kim J.S."/>
            <person name="Ahn B.O."/>
            <person name="Rhee S.Y."/>
            <person name="Sohng J.K."/>
        </authorList>
    </citation>
    <scope>NUCLEOTIDE SEQUENCE</scope>
    <source>
        <tissue evidence="2">Leaf</tissue>
    </source>
</reference>
<dbReference type="AlphaFoldDB" id="A0A834SV13"/>
<keyword evidence="3" id="KW-1185">Reference proteome</keyword>
<evidence type="ECO:0000313" key="2">
    <source>
        <dbReference type="EMBL" id="KAF7809220.1"/>
    </source>
</evidence>
<feature type="coiled-coil region" evidence="1">
    <location>
        <begin position="27"/>
        <end position="114"/>
    </location>
</feature>
<proteinExistence type="predicted"/>